<keyword evidence="3" id="KW-0670">Pyruvate</keyword>
<gene>
    <name evidence="3" type="ordered locus">Swol_2237</name>
</gene>
<dbReference type="SUPFAM" id="SSF53323">
    <property type="entry name" value="Pyruvate-ferredoxin oxidoreductase, PFOR, domain III"/>
    <property type="match status" value="1"/>
</dbReference>
<protein>
    <submittedName>
        <fullName evidence="3">Pyruvate ferredoxin oxidoreductase, gamma subunit</fullName>
        <ecNumber evidence="3">1.2.7.1</ecNumber>
    </submittedName>
</protein>
<dbReference type="NCBIfam" id="TIGR02175">
    <property type="entry name" value="PorC_KorC"/>
    <property type="match status" value="1"/>
</dbReference>
<dbReference type="PANTHER" id="PTHR43366">
    <property type="entry name" value="PYRUVATE SYNTHASE SUBUNIT PORC"/>
    <property type="match status" value="1"/>
</dbReference>
<name>Q0AUS6_SYNWW</name>
<dbReference type="RefSeq" id="WP_011641613.1">
    <property type="nucleotide sequence ID" value="NC_008346.1"/>
</dbReference>
<organism evidence="3 4">
    <name type="scientific">Syntrophomonas wolfei subsp. wolfei (strain DSM 2245B / Goettingen)</name>
    <dbReference type="NCBI Taxonomy" id="335541"/>
    <lineage>
        <taxon>Bacteria</taxon>
        <taxon>Bacillati</taxon>
        <taxon>Bacillota</taxon>
        <taxon>Clostridia</taxon>
        <taxon>Eubacteriales</taxon>
        <taxon>Syntrophomonadaceae</taxon>
        <taxon>Syntrophomonas</taxon>
    </lineage>
</organism>
<keyword evidence="4" id="KW-1185">Reference proteome</keyword>
<dbReference type="Gene3D" id="3.40.920.10">
    <property type="entry name" value="Pyruvate-ferredoxin oxidoreductase, PFOR, domain III"/>
    <property type="match status" value="1"/>
</dbReference>
<evidence type="ECO:0000256" key="1">
    <source>
        <dbReference type="ARBA" id="ARBA00023002"/>
    </source>
</evidence>
<sequence>MNNMLELRINGFGGQGSVTLAHLLAQAALENGEQGQALPFFGVERRGAPVRAAVRMSPSSIHAHSQCELPDYVVVMSEKLTKAAVSEGITEKGSVIINAPYAEAVEKYCTWQVDAEAIAREAELFSADGPIINIPLFGAVCRVLNIPQNIMEQTILNKWPGNNEARNLGAAGKAYNEVKLCPMLF</sequence>
<dbReference type="InterPro" id="IPR019752">
    <property type="entry name" value="Pyrv/ketoisovalerate_OxRed_cat"/>
</dbReference>
<dbReference type="PANTHER" id="PTHR43366:SF1">
    <property type="entry name" value="PYRUVATE SYNTHASE SUBUNIT PORC"/>
    <property type="match status" value="1"/>
</dbReference>
<dbReference type="KEGG" id="swo:Swol_2237"/>
<feature type="domain" description="Pyruvate/ketoisovalerate oxidoreductase catalytic" evidence="2">
    <location>
        <begin position="13"/>
        <end position="175"/>
    </location>
</feature>
<dbReference type="GO" id="GO:0019164">
    <property type="term" value="F:pyruvate synthase activity"/>
    <property type="evidence" value="ECO:0007669"/>
    <property type="project" value="UniProtKB-EC"/>
</dbReference>
<evidence type="ECO:0000259" key="2">
    <source>
        <dbReference type="Pfam" id="PF01558"/>
    </source>
</evidence>
<proteinExistence type="predicted"/>
<evidence type="ECO:0000313" key="3">
    <source>
        <dbReference type="EMBL" id="ABI69528.1"/>
    </source>
</evidence>
<dbReference type="eggNOG" id="COG1014">
    <property type="taxonomic scope" value="Bacteria"/>
</dbReference>
<dbReference type="OrthoDB" id="9794954at2"/>
<dbReference type="InterPro" id="IPR011894">
    <property type="entry name" value="PorC_KorC"/>
</dbReference>
<dbReference type="Proteomes" id="UP000001968">
    <property type="component" value="Chromosome"/>
</dbReference>
<keyword evidence="1 3" id="KW-0560">Oxidoreductase</keyword>
<reference evidence="4" key="1">
    <citation type="journal article" date="2010" name="Environ. Microbiol.">
        <title>The genome of Syntrophomonas wolfei: new insights into syntrophic metabolism and biohydrogen production.</title>
        <authorList>
            <person name="Sieber J.R."/>
            <person name="Sims D.R."/>
            <person name="Han C."/>
            <person name="Kim E."/>
            <person name="Lykidis A."/>
            <person name="Lapidus A.L."/>
            <person name="McDonnald E."/>
            <person name="Rohlin L."/>
            <person name="Culley D.E."/>
            <person name="Gunsalus R."/>
            <person name="McInerney M.J."/>
        </authorList>
    </citation>
    <scope>NUCLEOTIDE SEQUENCE [LARGE SCALE GENOMIC DNA]</scope>
    <source>
        <strain evidence="4">DSM 2245B / Goettingen</strain>
    </source>
</reference>
<dbReference type="Pfam" id="PF01558">
    <property type="entry name" value="POR"/>
    <property type="match status" value="1"/>
</dbReference>
<dbReference type="EC" id="1.2.7.1" evidence="3"/>
<dbReference type="InterPro" id="IPR002869">
    <property type="entry name" value="Pyrv_flavodox_OxRed_cen"/>
</dbReference>
<dbReference type="STRING" id="335541.Swol_2237"/>
<dbReference type="HOGENOM" id="CLU_087284_2_0_9"/>
<accession>Q0AUS6</accession>
<dbReference type="InterPro" id="IPR051626">
    <property type="entry name" value="Oxidoreductase_gamma_subunit"/>
</dbReference>
<dbReference type="EMBL" id="CP000448">
    <property type="protein sequence ID" value="ABI69528.1"/>
    <property type="molecule type" value="Genomic_DNA"/>
</dbReference>
<evidence type="ECO:0000313" key="4">
    <source>
        <dbReference type="Proteomes" id="UP000001968"/>
    </source>
</evidence>
<dbReference type="AlphaFoldDB" id="Q0AUS6"/>